<reference evidence="15" key="1">
    <citation type="submission" date="2013-07" db="EMBL/GenBank/DDBJ databases">
        <authorList>
            <consortium name="The Broad Institute Genome Sequencing Platform"/>
            <person name="Cuomo C."/>
            <person name="Litvintseva A."/>
            <person name="Chen Y."/>
            <person name="Heitman J."/>
            <person name="Sun S."/>
            <person name="Springer D."/>
            <person name="Dromer F."/>
            <person name="Young S.K."/>
            <person name="Zeng Q."/>
            <person name="Gargeya S."/>
            <person name="Fitzgerald M."/>
            <person name="Abouelleil A."/>
            <person name="Alvarado L."/>
            <person name="Berlin A.M."/>
            <person name="Chapman S.B."/>
            <person name="Dewar J."/>
            <person name="Goldberg J."/>
            <person name="Griggs A."/>
            <person name="Gujja S."/>
            <person name="Hansen M."/>
            <person name="Howarth C."/>
            <person name="Imamovic A."/>
            <person name="Larimer J."/>
            <person name="McCowan C."/>
            <person name="Murphy C."/>
            <person name="Pearson M."/>
            <person name="Priest M."/>
            <person name="Roberts A."/>
            <person name="Saif S."/>
            <person name="Shea T."/>
            <person name="Sykes S."/>
            <person name="Wortman J."/>
            <person name="Nusbaum C."/>
            <person name="Birren B."/>
        </authorList>
    </citation>
    <scope>NUCLEOTIDE SEQUENCE</scope>
    <source>
        <strain evidence="15">CBS 10737</strain>
    </source>
</reference>
<evidence type="ECO:0000256" key="8">
    <source>
        <dbReference type="ARBA" id="ARBA00023288"/>
    </source>
</evidence>
<keyword evidence="9 11" id="KW-0012">Acyltransferase</keyword>
<comment type="subcellular location">
    <subcellularLocation>
        <location evidence="11">Endoplasmic reticulum membrane</location>
        <topology evidence="11">Multi-pass membrane protein</topology>
    </subcellularLocation>
    <subcellularLocation>
        <location evidence="1">Membrane</location>
        <topology evidence="1">Multi-pass membrane protein</topology>
    </subcellularLocation>
</comment>
<gene>
    <name evidence="11" type="primary">PFA4</name>
    <name evidence="15" type="ORF">I206_103146</name>
</gene>
<keyword evidence="3 11" id="KW-0812">Transmembrane</keyword>
<dbReference type="InterPro" id="IPR001594">
    <property type="entry name" value="Palmitoyltrfase_DHHC"/>
</dbReference>
<keyword evidence="16" id="KW-1185">Reference proteome</keyword>
<evidence type="ECO:0000313" key="15">
    <source>
        <dbReference type="EMBL" id="WWC69209.1"/>
    </source>
</evidence>
<accession>A0AAJ8L2W7</accession>
<comment type="catalytic activity">
    <reaction evidence="10 11 12">
        <text>L-cysteinyl-[protein] + hexadecanoyl-CoA = S-hexadecanoyl-L-cysteinyl-[protein] + CoA</text>
        <dbReference type="Rhea" id="RHEA:36683"/>
        <dbReference type="Rhea" id="RHEA-COMP:10131"/>
        <dbReference type="Rhea" id="RHEA-COMP:11032"/>
        <dbReference type="ChEBI" id="CHEBI:29950"/>
        <dbReference type="ChEBI" id="CHEBI:57287"/>
        <dbReference type="ChEBI" id="CHEBI:57379"/>
        <dbReference type="ChEBI" id="CHEBI:74151"/>
        <dbReference type="EC" id="2.3.1.225"/>
    </reaction>
</comment>
<keyword evidence="6 11" id="KW-0472">Membrane</keyword>
<evidence type="ECO:0000256" key="6">
    <source>
        <dbReference type="ARBA" id="ARBA00023136"/>
    </source>
</evidence>
<feature type="region of interest" description="Disordered" evidence="13">
    <location>
        <begin position="279"/>
        <end position="385"/>
    </location>
</feature>
<name>A0AAJ8L2W7_9TREE</name>
<feature type="transmembrane region" description="Helical" evidence="11 12">
    <location>
        <begin position="6"/>
        <end position="29"/>
    </location>
</feature>
<dbReference type="InterPro" id="IPR039859">
    <property type="entry name" value="PFA4/ZDH16/20/ERF2-like"/>
</dbReference>
<evidence type="ECO:0000256" key="13">
    <source>
        <dbReference type="SAM" id="MobiDB-lite"/>
    </source>
</evidence>
<dbReference type="GO" id="GO:0019706">
    <property type="term" value="F:protein-cysteine S-palmitoyltransferase activity"/>
    <property type="evidence" value="ECO:0007669"/>
    <property type="project" value="UniProtKB-UniRule"/>
</dbReference>
<protein>
    <recommendedName>
        <fullName evidence="11">Palmitoyltransferase PFA4</fullName>
        <ecNumber evidence="11">2.3.1.225</ecNumber>
    </recommendedName>
    <alternativeName>
        <fullName evidence="11">Protein S-acyltransferase</fullName>
        <shortName evidence="11">PAT</shortName>
    </alternativeName>
    <alternativeName>
        <fullName evidence="11">Protein fatty acyltransferase 4</fullName>
    </alternativeName>
</protein>
<feature type="transmembrane region" description="Helical" evidence="11 12">
    <location>
        <begin position="142"/>
        <end position="165"/>
    </location>
</feature>
<evidence type="ECO:0000256" key="3">
    <source>
        <dbReference type="ARBA" id="ARBA00022692"/>
    </source>
</evidence>
<dbReference type="HAMAP" id="MF_03199">
    <property type="entry name" value="DHHC_PAT_PFA4"/>
    <property type="match status" value="1"/>
</dbReference>
<evidence type="ECO:0000256" key="10">
    <source>
        <dbReference type="ARBA" id="ARBA00048048"/>
    </source>
</evidence>
<dbReference type="InterPro" id="IPR033682">
    <property type="entry name" value="PFA4"/>
</dbReference>
<dbReference type="PROSITE" id="PS50216">
    <property type="entry name" value="DHHC"/>
    <property type="match status" value="1"/>
</dbReference>
<comment type="similarity">
    <text evidence="11">Belongs to the DHHC palmitoyltransferase family. PFA4 subfamily.</text>
</comment>
<feature type="compositionally biased region" description="Low complexity" evidence="13">
    <location>
        <begin position="348"/>
        <end position="358"/>
    </location>
</feature>
<evidence type="ECO:0000256" key="11">
    <source>
        <dbReference type="HAMAP-Rule" id="MF_03199"/>
    </source>
</evidence>
<evidence type="ECO:0000256" key="4">
    <source>
        <dbReference type="ARBA" id="ARBA00022824"/>
    </source>
</evidence>
<feature type="transmembrane region" description="Helical" evidence="11 12">
    <location>
        <begin position="41"/>
        <end position="59"/>
    </location>
</feature>
<feature type="active site" description="S-palmitoyl cysteine intermediate" evidence="11">
    <location>
        <position position="124"/>
    </location>
</feature>
<feature type="compositionally biased region" description="Pro residues" evidence="13">
    <location>
        <begin position="285"/>
        <end position="297"/>
    </location>
</feature>
<comment type="function">
    <text evidence="11">Mediates the reversible addition of palmitate to target proteins, thereby regulating their membrane association and biological function.</text>
</comment>
<keyword evidence="7 11" id="KW-0564">Palmitate</keyword>
<dbReference type="EMBL" id="CP144522">
    <property type="protein sequence ID" value="WWC69209.1"/>
    <property type="molecule type" value="Genomic_DNA"/>
</dbReference>
<reference evidence="15" key="2">
    <citation type="submission" date="2024-02" db="EMBL/GenBank/DDBJ databases">
        <title>Comparative genomics of Cryptococcus and Kwoniella reveals pathogenesis evolution and contrasting modes of karyotype evolution via chromosome fusion or intercentromeric recombination.</title>
        <authorList>
            <person name="Coelho M.A."/>
            <person name="David-Palma M."/>
            <person name="Shea T."/>
            <person name="Bowers K."/>
            <person name="McGinley-Smith S."/>
            <person name="Mohammad A.W."/>
            <person name="Gnirke A."/>
            <person name="Yurkov A.M."/>
            <person name="Nowrousian M."/>
            <person name="Sun S."/>
            <person name="Cuomo C.A."/>
            <person name="Heitman J."/>
        </authorList>
    </citation>
    <scope>NUCLEOTIDE SEQUENCE</scope>
    <source>
        <strain evidence="15">CBS 10737</strain>
    </source>
</reference>
<feature type="transmembrane region" description="Helical" evidence="11 12">
    <location>
        <begin position="177"/>
        <end position="203"/>
    </location>
</feature>
<dbReference type="AlphaFoldDB" id="A0AAJ8L2W7"/>
<evidence type="ECO:0000259" key="14">
    <source>
        <dbReference type="Pfam" id="PF01529"/>
    </source>
</evidence>
<evidence type="ECO:0000256" key="9">
    <source>
        <dbReference type="ARBA" id="ARBA00023315"/>
    </source>
</evidence>
<evidence type="ECO:0000256" key="2">
    <source>
        <dbReference type="ARBA" id="ARBA00022679"/>
    </source>
</evidence>
<comment type="domain">
    <text evidence="11 12">The DHHC domain is required for palmitoyltransferase activity.</text>
</comment>
<dbReference type="Proteomes" id="UP000094020">
    <property type="component" value="Chromosome 4"/>
</dbReference>
<keyword evidence="8 11" id="KW-0449">Lipoprotein</keyword>
<organism evidence="15 16">
    <name type="scientific">Kwoniella pini CBS 10737</name>
    <dbReference type="NCBI Taxonomy" id="1296096"/>
    <lineage>
        <taxon>Eukaryota</taxon>
        <taxon>Fungi</taxon>
        <taxon>Dikarya</taxon>
        <taxon>Basidiomycota</taxon>
        <taxon>Agaricomycotina</taxon>
        <taxon>Tremellomycetes</taxon>
        <taxon>Tremellales</taxon>
        <taxon>Cryptococcaceae</taxon>
        <taxon>Kwoniella</taxon>
    </lineage>
</organism>
<keyword evidence="5 11" id="KW-1133">Transmembrane helix</keyword>
<evidence type="ECO:0000256" key="12">
    <source>
        <dbReference type="RuleBase" id="RU079119"/>
    </source>
</evidence>
<dbReference type="EC" id="2.3.1.225" evidence="11"/>
<evidence type="ECO:0000256" key="1">
    <source>
        <dbReference type="ARBA" id="ARBA00004141"/>
    </source>
</evidence>
<proteinExistence type="inferred from homology"/>
<evidence type="ECO:0000313" key="16">
    <source>
        <dbReference type="Proteomes" id="UP000094020"/>
    </source>
</evidence>
<keyword evidence="2 11" id="KW-0808">Transferase</keyword>
<evidence type="ECO:0000256" key="5">
    <source>
        <dbReference type="ARBA" id="ARBA00022989"/>
    </source>
</evidence>
<sequence length="428" mass="49020">MARDWGRVWVIGTSLLISFISFSSQIFVVWPWYGREISVDLLKLLIPFNFCVFMVFWNYRLCIITPPGGVPQGYRPDLNAVEGLEVKKGNHAPRYCKTCEHYKPPRAHHCRSCKTCVLKLDHHCPWIANCVGFHNQGHFLRFLLWVDIATSFHIVMVVQRVLFISYKQYEEPTLSDVLFIVFNFAACVPVWLCVGMFSIYHVYLACGNSTTIEGWEKDKVATLVRRGKIKEIKYPYNIGVYKNIKSVLGPNPILWLWPQPMRGDGLSFPVNPDAGDPVIQYSWPPKDPGQIPNPRPLPSATSAFIYGNEGFNPNLRPSNSHLRARSTHNPTEGEETYSSGEDRDYESFSESSRSSSPEIYLSDYDEHNDGPLAGQRLPRMRRGSEGWEVRSAAGSWADHMRDIEGRGGANSRRPWEEEGRYNYYIPDE</sequence>
<keyword evidence="4 11" id="KW-0256">Endoplasmic reticulum</keyword>
<evidence type="ECO:0000256" key="7">
    <source>
        <dbReference type="ARBA" id="ARBA00023139"/>
    </source>
</evidence>
<dbReference type="Pfam" id="PF01529">
    <property type="entry name" value="DHHC"/>
    <property type="match status" value="1"/>
</dbReference>
<dbReference type="GO" id="GO:0005789">
    <property type="term" value="C:endoplasmic reticulum membrane"/>
    <property type="evidence" value="ECO:0007669"/>
    <property type="project" value="UniProtKB-SubCell"/>
</dbReference>
<feature type="domain" description="Palmitoyltransferase DHHC" evidence="14">
    <location>
        <begin position="91"/>
        <end position="217"/>
    </location>
</feature>
<dbReference type="PANTHER" id="PTHR12246">
    <property type="entry name" value="PALMITOYLTRANSFERASE ZDHHC16"/>
    <property type="match status" value="1"/>
</dbReference>